<dbReference type="OrthoDB" id="292747at2759"/>
<feature type="transmembrane region" description="Helical" evidence="16">
    <location>
        <begin position="442"/>
        <end position="475"/>
    </location>
</feature>
<dbReference type="InterPro" id="IPR032421">
    <property type="entry name" value="PMT_4TMC"/>
</dbReference>
<evidence type="ECO:0000256" key="3">
    <source>
        <dbReference type="ARBA" id="ARBA00007222"/>
    </source>
</evidence>
<gene>
    <name evidence="18" type="ORF">CPELLU_LOCUS4512</name>
</gene>
<evidence type="ECO:0000259" key="17">
    <source>
        <dbReference type="PROSITE" id="PS50919"/>
    </source>
</evidence>
<keyword evidence="11 16" id="KW-0472">Membrane</keyword>
<feature type="compositionally biased region" description="Low complexity" evidence="15">
    <location>
        <begin position="22"/>
        <end position="37"/>
    </location>
</feature>
<feature type="transmembrane region" description="Helical" evidence="16">
    <location>
        <begin position="877"/>
        <end position="897"/>
    </location>
</feature>
<evidence type="ECO:0000256" key="7">
    <source>
        <dbReference type="ARBA" id="ARBA00022692"/>
    </source>
</evidence>
<dbReference type="PROSITE" id="PS50919">
    <property type="entry name" value="MIR"/>
    <property type="match status" value="3"/>
</dbReference>
<comment type="pathway">
    <text evidence="2">Protein modification; protein glycosylation.</text>
</comment>
<evidence type="ECO:0000256" key="1">
    <source>
        <dbReference type="ARBA" id="ARBA00004477"/>
    </source>
</evidence>
<dbReference type="InterPro" id="IPR003342">
    <property type="entry name" value="ArnT-like_N"/>
</dbReference>
<dbReference type="Pfam" id="PF16192">
    <property type="entry name" value="PMT_4TMC"/>
    <property type="match status" value="1"/>
</dbReference>
<dbReference type="Gene3D" id="2.80.10.50">
    <property type="match status" value="1"/>
</dbReference>
<evidence type="ECO:0000256" key="13">
    <source>
        <dbReference type="ARBA" id="ARBA00045085"/>
    </source>
</evidence>
<feature type="domain" description="MIR" evidence="17">
    <location>
        <begin position="549"/>
        <end position="603"/>
    </location>
</feature>
<dbReference type="InterPro" id="IPR036300">
    <property type="entry name" value="MIR_dom_sf"/>
</dbReference>
<comment type="similarity">
    <text evidence="3">Belongs to the glycosyltransferase 39 family.</text>
</comment>
<comment type="catalytic activity">
    <reaction evidence="13">
        <text>a di-trans,poly-cis-dolichyl beta-D-mannosyl phosphate + L-threonyl-[protein] = 3-O-(alpha-D-mannosyl)-L-threonyl-[protein] + a di-trans,poly-cis-dolichyl phosphate + H(+)</text>
        <dbReference type="Rhea" id="RHEA:53396"/>
        <dbReference type="Rhea" id="RHEA-COMP:11060"/>
        <dbReference type="Rhea" id="RHEA-COMP:13547"/>
        <dbReference type="Rhea" id="RHEA-COMP:19498"/>
        <dbReference type="Rhea" id="RHEA-COMP:19501"/>
        <dbReference type="ChEBI" id="CHEBI:15378"/>
        <dbReference type="ChEBI" id="CHEBI:30013"/>
        <dbReference type="ChEBI" id="CHEBI:57683"/>
        <dbReference type="ChEBI" id="CHEBI:58211"/>
        <dbReference type="ChEBI" id="CHEBI:137323"/>
        <dbReference type="EC" id="2.4.1.109"/>
    </reaction>
</comment>
<feature type="transmembrane region" description="Helical" evidence="16">
    <location>
        <begin position="384"/>
        <end position="403"/>
    </location>
</feature>
<keyword evidence="6" id="KW-0808">Transferase</keyword>
<feature type="transmembrane region" description="Helical" evidence="16">
    <location>
        <begin position="325"/>
        <end position="346"/>
    </location>
</feature>
<feature type="region of interest" description="Disordered" evidence="15">
    <location>
        <begin position="988"/>
        <end position="1008"/>
    </location>
</feature>
<dbReference type="GO" id="GO:0005789">
    <property type="term" value="C:endoplasmic reticulum membrane"/>
    <property type="evidence" value="ECO:0007669"/>
    <property type="project" value="UniProtKB-SubCell"/>
</dbReference>
<dbReference type="InterPro" id="IPR016093">
    <property type="entry name" value="MIR_motif"/>
</dbReference>
<evidence type="ECO:0000256" key="9">
    <source>
        <dbReference type="ARBA" id="ARBA00022824"/>
    </source>
</evidence>
<evidence type="ECO:0000256" key="4">
    <source>
        <dbReference type="ARBA" id="ARBA00012839"/>
    </source>
</evidence>
<keyword evidence="10 16" id="KW-1133">Transmembrane helix</keyword>
<dbReference type="AlphaFoldDB" id="A0A9N9AXJ2"/>
<keyword evidence="19" id="KW-1185">Reference proteome</keyword>
<comment type="catalytic activity">
    <reaction evidence="14">
        <text>a di-trans,poly-cis-dolichyl beta-D-mannosyl phosphate + L-seryl-[protein] = 3-O-(alpha-D-mannosyl)-L-seryl-[protein] + a di-trans,poly-cis-dolichyl phosphate + H(+)</text>
        <dbReference type="Rhea" id="RHEA:17377"/>
        <dbReference type="Rhea" id="RHEA-COMP:9863"/>
        <dbReference type="Rhea" id="RHEA-COMP:13546"/>
        <dbReference type="Rhea" id="RHEA-COMP:19498"/>
        <dbReference type="Rhea" id="RHEA-COMP:19501"/>
        <dbReference type="ChEBI" id="CHEBI:15378"/>
        <dbReference type="ChEBI" id="CHEBI:29999"/>
        <dbReference type="ChEBI" id="CHEBI:57683"/>
        <dbReference type="ChEBI" id="CHEBI:58211"/>
        <dbReference type="ChEBI" id="CHEBI:137321"/>
        <dbReference type="EC" id="2.4.1.109"/>
    </reaction>
</comment>
<evidence type="ECO:0000256" key="5">
    <source>
        <dbReference type="ARBA" id="ARBA00022676"/>
    </source>
</evidence>
<keyword evidence="8" id="KW-0677">Repeat</keyword>
<dbReference type="PANTHER" id="PTHR10050">
    <property type="entry name" value="DOLICHYL-PHOSPHATE-MANNOSE--PROTEIN MANNOSYLTRANSFERASE"/>
    <property type="match status" value="1"/>
</dbReference>
<feature type="compositionally biased region" description="Polar residues" evidence="15">
    <location>
        <begin position="45"/>
        <end position="56"/>
    </location>
</feature>
<evidence type="ECO:0000256" key="14">
    <source>
        <dbReference type="ARBA" id="ARBA00045102"/>
    </source>
</evidence>
<keyword evidence="12" id="KW-0325">Glycoprotein</keyword>
<feature type="compositionally biased region" description="Basic and acidic residues" evidence="15">
    <location>
        <begin position="1"/>
        <end position="17"/>
    </location>
</feature>
<comment type="subcellular location">
    <subcellularLocation>
        <location evidence="1">Endoplasmic reticulum membrane</location>
        <topology evidence="1">Multi-pass membrane protein</topology>
    </subcellularLocation>
</comment>
<keyword evidence="9" id="KW-0256">Endoplasmic reticulum</keyword>
<evidence type="ECO:0000256" key="15">
    <source>
        <dbReference type="SAM" id="MobiDB-lite"/>
    </source>
</evidence>
<protein>
    <recommendedName>
        <fullName evidence="4">dolichyl-phosphate-mannose--protein mannosyltransferase</fullName>
        <ecNumber evidence="4">2.4.1.109</ecNumber>
    </recommendedName>
</protein>
<keyword evidence="5" id="KW-0328">Glycosyltransferase</keyword>
<dbReference type="SUPFAM" id="SSF82109">
    <property type="entry name" value="MIR domain"/>
    <property type="match status" value="1"/>
</dbReference>
<dbReference type="InterPro" id="IPR027005">
    <property type="entry name" value="PMT-like"/>
</dbReference>
<feature type="domain" description="MIR" evidence="17">
    <location>
        <begin position="615"/>
        <end position="673"/>
    </location>
</feature>
<evidence type="ECO:0000256" key="16">
    <source>
        <dbReference type="SAM" id="Phobius"/>
    </source>
</evidence>
<evidence type="ECO:0000313" key="18">
    <source>
        <dbReference type="EMBL" id="CAG8545771.1"/>
    </source>
</evidence>
<accession>A0A9N9AXJ2</accession>
<feature type="transmembrane region" description="Helical" evidence="16">
    <location>
        <begin position="265"/>
        <end position="287"/>
    </location>
</feature>
<feature type="transmembrane region" description="Helical" evidence="16">
    <location>
        <begin position="410"/>
        <end position="430"/>
    </location>
</feature>
<feature type="transmembrane region" description="Helical" evidence="16">
    <location>
        <begin position="812"/>
        <end position="833"/>
    </location>
</feature>
<evidence type="ECO:0000256" key="12">
    <source>
        <dbReference type="ARBA" id="ARBA00023180"/>
    </source>
</evidence>
<reference evidence="18" key="1">
    <citation type="submission" date="2021-06" db="EMBL/GenBank/DDBJ databases">
        <authorList>
            <person name="Kallberg Y."/>
            <person name="Tangrot J."/>
            <person name="Rosling A."/>
        </authorList>
    </citation>
    <scope>NUCLEOTIDE SEQUENCE</scope>
    <source>
        <strain evidence="18">FL966</strain>
    </source>
</reference>
<dbReference type="GO" id="GO:0004169">
    <property type="term" value="F:dolichyl-phosphate-mannose-protein mannosyltransferase activity"/>
    <property type="evidence" value="ECO:0007669"/>
    <property type="project" value="UniProtKB-EC"/>
</dbReference>
<feature type="transmembrane region" description="Helical" evidence="16">
    <location>
        <begin position="496"/>
        <end position="519"/>
    </location>
</feature>
<comment type="caution">
    <text evidence="18">The sequence shown here is derived from an EMBL/GenBank/DDBJ whole genome shotgun (WGS) entry which is preliminary data.</text>
</comment>
<feature type="transmembrane region" description="Helical" evidence="16">
    <location>
        <begin position="358"/>
        <end position="378"/>
    </location>
</feature>
<keyword evidence="7 16" id="KW-0812">Transmembrane</keyword>
<dbReference type="Pfam" id="PF02815">
    <property type="entry name" value="MIR"/>
    <property type="match status" value="1"/>
</dbReference>
<evidence type="ECO:0000256" key="8">
    <source>
        <dbReference type="ARBA" id="ARBA00022737"/>
    </source>
</evidence>
<sequence length="1032" mass="117309">MSEKINPRIGERLERRQGQGQGRSTPTDISTDTPDTSTGRRGGKSKTSTPPDSIYTSYPYDGLPTCKSADDPECTPPNGQPIIQTITLADETLPPPSGAVSSNIKYTTYITTYTRYLAGYSQTLTVTDDNGDPTSTVKPVYPSTIVIVQRVTAALVQETGSSNLSTNDVTSGLWGVMISFVIVGLARVLDLGYNSSRFGRLNNEDCEVILNPVRCSSSVLGLGDMRYRKKEFKVPDSPSIHYLSDDDDLLIYGTKDNGVKSISKFITGISTSDIFNLLGLIVASLFVRLYRLDHPSSAVFDEMHFETLASQYIRGDFFIDTHPPLAKLLITLAAFLGGYDGILDSVNTNDFAGSKYPYVMMRLIPGILGVLVIPISYLTIKLSGFSTTAAFLVSALLIFENGLVTQSRLILLDSPLIASTAFTTLMWIKFHNEQKRPFKFWWWFWLGMTGVGLGLTISIKWVGFFTIMFIVLLTIKELWDLLGDLHLPAIRWAKHFLSRILCLLVIPMILYMVVFAIHFSMIENNGDDSVSMSPEFRYTLNGHGMNDTPIDVGYGSTISIRHFNTRGGYLHSHQNRYPIGSKQQQVTLYPYKDENNLWIIQNETDPKIPFETIAPSWIYHNAVIRLSHGLTEGWLHSHNIRAPVTNSKSQDEVSVYGNKDHSDANDLWRVEIVDHENSDPESGKRLRAIHTKFRLYHINRGCYLFSHSTKLPEWAFRQQEVTCGRGATYINTIWYIETNSHPQMPNDVKMVNYNKLGFFGKFIELNQVMWTNFKSSTIHPYLSYPSSWILLERGISFWIKGHHQIYLIGNPFIWWTSTITVFMFFVEKSISLLRTKRGYIDRLSVKGEHFESWSNMFLIGWCLHYLPFYLMSKELFLQYYFPSLYFAILLIGVGFDLITDRFNPKNRTIIVTIILITSIYIFMLFSPIAYGNTWEKSSCVNSKWLSTWDYDCNLYVRSHLTKDTNSTGIEISNPEFSDIKAFDKRDAEAKDDEQCHEESKGLKANDGENEVKQCVPKMAHPKDFRVFLSATP</sequence>
<feature type="transmembrane region" description="Helical" evidence="16">
    <location>
        <begin position="853"/>
        <end position="871"/>
    </location>
</feature>
<name>A0A9N9AXJ2_9GLOM</name>
<dbReference type="SMART" id="SM00472">
    <property type="entry name" value="MIR"/>
    <property type="match status" value="3"/>
</dbReference>
<evidence type="ECO:0000256" key="2">
    <source>
        <dbReference type="ARBA" id="ARBA00004922"/>
    </source>
</evidence>
<feature type="transmembrane region" description="Helical" evidence="16">
    <location>
        <begin position="909"/>
        <end position="930"/>
    </location>
</feature>
<evidence type="ECO:0000256" key="10">
    <source>
        <dbReference type="ARBA" id="ARBA00022989"/>
    </source>
</evidence>
<proteinExistence type="inferred from homology"/>
<evidence type="ECO:0000256" key="6">
    <source>
        <dbReference type="ARBA" id="ARBA00022679"/>
    </source>
</evidence>
<dbReference type="EMBL" id="CAJVQA010002390">
    <property type="protein sequence ID" value="CAG8545771.1"/>
    <property type="molecule type" value="Genomic_DNA"/>
</dbReference>
<feature type="domain" description="MIR" evidence="17">
    <location>
        <begin position="683"/>
        <end position="739"/>
    </location>
</feature>
<dbReference type="PANTHER" id="PTHR10050:SF50">
    <property type="entry name" value="DOLICHYL-PHOSPHATE-MANNOSE--PROTEIN MANNOSYLTRANSFERASE 1-RELATED"/>
    <property type="match status" value="1"/>
</dbReference>
<organism evidence="18 19">
    <name type="scientific">Cetraspora pellucida</name>
    <dbReference type="NCBI Taxonomy" id="1433469"/>
    <lineage>
        <taxon>Eukaryota</taxon>
        <taxon>Fungi</taxon>
        <taxon>Fungi incertae sedis</taxon>
        <taxon>Mucoromycota</taxon>
        <taxon>Glomeromycotina</taxon>
        <taxon>Glomeromycetes</taxon>
        <taxon>Diversisporales</taxon>
        <taxon>Gigasporaceae</taxon>
        <taxon>Cetraspora</taxon>
    </lineage>
</organism>
<evidence type="ECO:0000313" key="19">
    <source>
        <dbReference type="Proteomes" id="UP000789759"/>
    </source>
</evidence>
<dbReference type="Pfam" id="PF02366">
    <property type="entry name" value="PMT"/>
    <property type="match status" value="1"/>
</dbReference>
<dbReference type="Proteomes" id="UP000789759">
    <property type="component" value="Unassembled WGS sequence"/>
</dbReference>
<feature type="transmembrane region" description="Helical" evidence="16">
    <location>
        <begin position="172"/>
        <end position="193"/>
    </location>
</feature>
<evidence type="ECO:0000256" key="11">
    <source>
        <dbReference type="ARBA" id="ARBA00023136"/>
    </source>
</evidence>
<dbReference type="EC" id="2.4.1.109" evidence="4"/>
<feature type="region of interest" description="Disordered" evidence="15">
    <location>
        <begin position="1"/>
        <end position="76"/>
    </location>
</feature>